<gene>
    <name evidence="1" type="ORF">SAMN04488052_10452</name>
</gene>
<sequence length="243" mass="26636">MAGAAPVATLHRVHLALVIRHLTGCPESAHDRVGARHRRVLQLYCAGWSGRGRFACLIRDPEGDAAFQWFGAGPQPDCPDLLRSIRLRALRRPPDAVWHHPYPLESASDYEAQDAVLRRHLAEHAAQAGWTDDPGDTLPAVGADGDAGVPPTAPARLLCPQPPLLQEGPAQRLWAPDPDAPPARIRVFPGFVDYRGRRFRVTGRDRPDPSDDALTMEYRADDAASPALLWLSEGGRVARQSDR</sequence>
<reference evidence="1 2" key="1">
    <citation type="submission" date="2016-10" db="EMBL/GenBank/DDBJ databases">
        <authorList>
            <person name="de Groot N.N."/>
        </authorList>
    </citation>
    <scope>NUCLEOTIDE SEQUENCE [LARGE SCALE GENOMIC DNA]</scope>
    <source>
        <strain evidence="1 2">CGMCC 1.6291</strain>
    </source>
</reference>
<protein>
    <submittedName>
        <fullName evidence="1">Uncharacterized protein</fullName>
    </submittedName>
</protein>
<dbReference type="AlphaFoldDB" id="A0A1H8TBL1"/>
<dbReference type="EMBL" id="FOEG01000004">
    <property type="protein sequence ID" value="SEO88529.1"/>
    <property type="molecule type" value="Genomic_DNA"/>
</dbReference>
<keyword evidence="2" id="KW-1185">Reference proteome</keyword>
<proteinExistence type="predicted"/>
<name>A0A1H8TBL1_9GAMM</name>
<evidence type="ECO:0000313" key="1">
    <source>
        <dbReference type="EMBL" id="SEO88529.1"/>
    </source>
</evidence>
<dbReference type="Proteomes" id="UP000199657">
    <property type="component" value="Unassembled WGS sequence"/>
</dbReference>
<organism evidence="1 2">
    <name type="scientific">Aquisalimonas asiatica</name>
    <dbReference type="NCBI Taxonomy" id="406100"/>
    <lineage>
        <taxon>Bacteria</taxon>
        <taxon>Pseudomonadati</taxon>
        <taxon>Pseudomonadota</taxon>
        <taxon>Gammaproteobacteria</taxon>
        <taxon>Chromatiales</taxon>
        <taxon>Ectothiorhodospiraceae</taxon>
        <taxon>Aquisalimonas</taxon>
    </lineage>
</organism>
<dbReference type="RefSeq" id="WP_091643130.1">
    <property type="nucleotide sequence ID" value="NZ_FOEG01000004.1"/>
</dbReference>
<evidence type="ECO:0000313" key="2">
    <source>
        <dbReference type="Proteomes" id="UP000199657"/>
    </source>
</evidence>
<dbReference type="STRING" id="406100.SAMN04488052_10452"/>
<accession>A0A1H8TBL1</accession>